<dbReference type="GO" id="GO:0022627">
    <property type="term" value="C:cytosolic small ribosomal subunit"/>
    <property type="evidence" value="ECO:0007669"/>
    <property type="project" value="TreeGrafter"/>
</dbReference>
<dbReference type="PATRIC" id="fig|517011.3.peg.1408"/>
<proteinExistence type="inferred from homology"/>
<evidence type="ECO:0000313" key="8">
    <source>
        <dbReference type="Proteomes" id="UP000051386"/>
    </source>
</evidence>
<gene>
    <name evidence="7" type="ORF">ABB28_08700</name>
</gene>
<dbReference type="Proteomes" id="UP000051386">
    <property type="component" value="Unassembled WGS sequence"/>
</dbReference>
<evidence type="ECO:0000313" key="7">
    <source>
        <dbReference type="EMBL" id="KRG73929.1"/>
    </source>
</evidence>
<comment type="subunit">
    <text evidence="3">Associates exclusively with 100S ribosomes, which are dimers of 70S ribosomes.</text>
</comment>
<reference evidence="7 8" key="1">
    <citation type="submission" date="2015-05" db="EMBL/GenBank/DDBJ databases">
        <title>Genome sequencing and analysis of members of genus Stenotrophomonas.</title>
        <authorList>
            <person name="Patil P.P."/>
            <person name="Midha S."/>
            <person name="Patil P.B."/>
        </authorList>
    </citation>
    <scope>NUCLEOTIDE SEQUENCE [LARGE SCALE GENOMIC DNA]</scope>
    <source>
        <strain evidence="7 8">DSM 21508</strain>
    </source>
</reference>
<evidence type="ECO:0000256" key="1">
    <source>
        <dbReference type="ARBA" id="ARBA00022845"/>
    </source>
</evidence>
<dbReference type="NCBIfam" id="TIGR00741">
    <property type="entry name" value="yfiA"/>
    <property type="match status" value="1"/>
</dbReference>
<dbReference type="RefSeq" id="WP_042614640.1">
    <property type="nucleotide sequence ID" value="NZ_DAMBRS010000002.1"/>
</dbReference>
<name>A0A0R0CVR2_9GAMM</name>
<evidence type="ECO:0000256" key="5">
    <source>
        <dbReference type="ARBA" id="ARBA00041319"/>
    </source>
</evidence>
<dbReference type="Pfam" id="PF02482">
    <property type="entry name" value="Ribosomal_S30AE"/>
    <property type="match status" value="1"/>
</dbReference>
<evidence type="ECO:0000256" key="2">
    <source>
        <dbReference type="ARBA" id="ARBA00038434"/>
    </source>
</evidence>
<dbReference type="InterPro" id="IPR036567">
    <property type="entry name" value="RHF-like"/>
</dbReference>
<dbReference type="GO" id="GO:0045900">
    <property type="term" value="P:negative regulation of translational elongation"/>
    <property type="evidence" value="ECO:0007669"/>
    <property type="project" value="TreeGrafter"/>
</dbReference>
<dbReference type="AlphaFoldDB" id="A0A0R0CVR2"/>
<dbReference type="EMBL" id="LDJK01000034">
    <property type="protein sequence ID" value="KRG73929.1"/>
    <property type="molecule type" value="Genomic_DNA"/>
</dbReference>
<comment type="caution">
    <text evidence="7">The sequence shown here is derived from an EMBL/GenBank/DDBJ whole genome shotgun (WGS) entry which is preliminary data.</text>
</comment>
<comment type="similarity">
    <text evidence="2">Belongs to the HPF/YfiA ribosome-associated protein family. Short HPF subfamily.</text>
</comment>
<dbReference type="InterPro" id="IPR050574">
    <property type="entry name" value="HPF/YfiA_ribosome-assoc"/>
</dbReference>
<feature type="region of interest" description="Disordered" evidence="6">
    <location>
        <begin position="90"/>
        <end position="110"/>
    </location>
</feature>
<evidence type="ECO:0000256" key="4">
    <source>
        <dbReference type="ARBA" id="ARBA00041148"/>
    </source>
</evidence>
<sequence length="110" mass="12382">MRIETFGKDVEVTPALEKYVADKLARPGKHFVGEHCETRVTLKLQKNEHHVDATVNIPGQTLHAEASGQTMYAAIDILADKVDRLLTSEKEKKQQKKQQHVPLPLSDNEV</sequence>
<dbReference type="InterPro" id="IPR003489">
    <property type="entry name" value="RHF/RaiA"/>
</dbReference>
<organism evidence="7 8">
    <name type="scientific">Stenotrophomonas chelatiphaga</name>
    <dbReference type="NCBI Taxonomy" id="517011"/>
    <lineage>
        <taxon>Bacteria</taxon>
        <taxon>Pseudomonadati</taxon>
        <taxon>Pseudomonadota</taxon>
        <taxon>Gammaproteobacteria</taxon>
        <taxon>Lysobacterales</taxon>
        <taxon>Lysobacteraceae</taxon>
        <taxon>Stenotrophomonas</taxon>
    </lineage>
</organism>
<dbReference type="PANTHER" id="PTHR33231">
    <property type="entry name" value="30S RIBOSOMAL PROTEIN"/>
    <property type="match status" value="1"/>
</dbReference>
<dbReference type="SUPFAM" id="SSF69754">
    <property type="entry name" value="Ribosome binding protein Y (YfiA homologue)"/>
    <property type="match status" value="1"/>
</dbReference>
<protein>
    <recommendedName>
        <fullName evidence="4">Ribosome hibernation promoting factor</fullName>
    </recommendedName>
    <alternativeName>
        <fullName evidence="5">Hibernation factor HPF</fullName>
    </alternativeName>
</protein>
<dbReference type="PANTHER" id="PTHR33231:SF1">
    <property type="entry name" value="30S RIBOSOMAL PROTEIN"/>
    <property type="match status" value="1"/>
</dbReference>
<dbReference type="Gene3D" id="3.30.160.100">
    <property type="entry name" value="Ribosome hibernation promotion factor-like"/>
    <property type="match status" value="1"/>
</dbReference>
<keyword evidence="8" id="KW-1185">Reference proteome</keyword>
<dbReference type="GO" id="GO:0043024">
    <property type="term" value="F:ribosomal small subunit binding"/>
    <property type="evidence" value="ECO:0007669"/>
    <property type="project" value="TreeGrafter"/>
</dbReference>
<keyword evidence="1" id="KW-0810">Translation regulation</keyword>
<accession>A0A0R0CVR2</accession>
<evidence type="ECO:0000256" key="3">
    <source>
        <dbReference type="ARBA" id="ARBA00038695"/>
    </source>
</evidence>
<evidence type="ECO:0000256" key="6">
    <source>
        <dbReference type="SAM" id="MobiDB-lite"/>
    </source>
</evidence>
<dbReference type="CDD" id="cd00552">
    <property type="entry name" value="RaiA"/>
    <property type="match status" value="1"/>
</dbReference>